<dbReference type="Proteomes" id="UP000318148">
    <property type="component" value="Unassembled WGS sequence"/>
</dbReference>
<dbReference type="AlphaFoldDB" id="A0A520LJY7"/>
<evidence type="ECO:0000259" key="2">
    <source>
        <dbReference type="Pfam" id="PF00884"/>
    </source>
</evidence>
<proteinExistence type="inferred from homology"/>
<dbReference type="InterPro" id="IPR050738">
    <property type="entry name" value="Sulfatase"/>
</dbReference>
<dbReference type="InterPro" id="IPR000917">
    <property type="entry name" value="Sulfatase_N"/>
</dbReference>
<reference evidence="3 4" key="1">
    <citation type="submission" date="2019-02" db="EMBL/GenBank/DDBJ databases">
        <title>Prokaryotic population dynamics and viral predation in marine succession experiment using metagenomics: the confinement effect.</title>
        <authorList>
            <person name="Haro-Moreno J.M."/>
            <person name="Rodriguez-Valera F."/>
            <person name="Lopez-Perez M."/>
        </authorList>
    </citation>
    <scope>NUCLEOTIDE SEQUENCE [LARGE SCALE GENOMIC DNA]</scope>
    <source>
        <strain evidence="3">MED-G169</strain>
    </source>
</reference>
<comment type="caution">
    <text evidence="3">The sequence shown here is derived from an EMBL/GenBank/DDBJ whole genome shotgun (WGS) entry which is preliminary data.</text>
</comment>
<dbReference type="Pfam" id="PF00884">
    <property type="entry name" value="Sulfatase"/>
    <property type="match status" value="1"/>
</dbReference>
<comment type="similarity">
    <text evidence="1">Belongs to the sulfatase family.</text>
</comment>
<dbReference type="PANTHER" id="PTHR42693:SF33">
    <property type="entry name" value="ARYLSULFATASE"/>
    <property type="match status" value="1"/>
</dbReference>
<evidence type="ECO:0000313" key="4">
    <source>
        <dbReference type="Proteomes" id="UP000318148"/>
    </source>
</evidence>
<evidence type="ECO:0000313" key="3">
    <source>
        <dbReference type="EMBL" id="RZO04843.1"/>
    </source>
</evidence>
<name>A0A520LJY7_9GAMM</name>
<organism evidence="3 4">
    <name type="scientific">SAR92 clade bacterium</name>
    <dbReference type="NCBI Taxonomy" id="2315479"/>
    <lineage>
        <taxon>Bacteria</taxon>
        <taxon>Pseudomonadati</taxon>
        <taxon>Pseudomonadota</taxon>
        <taxon>Gammaproteobacteria</taxon>
        <taxon>Cellvibrionales</taxon>
        <taxon>Porticoccaceae</taxon>
        <taxon>SAR92 clade</taxon>
    </lineage>
</organism>
<dbReference type="EMBL" id="SHBO01000055">
    <property type="protein sequence ID" value="RZO04843.1"/>
    <property type="molecule type" value="Genomic_DNA"/>
</dbReference>
<dbReference type="Gene3D" id="3.40.720.10">
    <property type="entry name" value="Alkaline Phosphatase, subunit A"/>
    <property type="match status" value="1"/>
</dbReference>
<feature type="domain" description="Sulfatase N-terminal" evidence="2">
    <location>
        <begin position="64"/>
        <end position="216"/>
    </location>
</feature>
<sequence>MKKMLPIFFLLFLGASISWFYRSDLLLMVIKYRMHNAFEISETIEVPWTENFESQDASIEVKRPNIILIVVDDLGYNDISLFGGGIIPTPAIDHLASSGAIFNQSYAGANTCAPSRAMIMTGRYPTKNGFEFTPTPPGMNKALFRIWSDKKSGLPPPYFDEALDKLLPPFSEQGLPSSEYTVAELLRDSGYYNALIGKWHLGRFNGMSPNDQGFHDSLLMASGLYLPEDDPGVVNAKLPFDPIDRVL</sequence>
<feature type="non-terminal residue" evidence="3">
    <location>
        <position position="247"/>
    </location>
</feature>
<dbReference type="PANTHER" id="PTHR42693">
    <property type="entry name" value="ARYLSULFATASE FAMILY MEMBER"/>
    <property type="match status" value="1"/>
</dbReference>
<accession>A0A520LJY7</accession>
<dbReference type="SUPFAM" id="SSF53649">
    <property type="entry name" value="Alkaline phosphatase-like"/>
    <property type="match status" value="1"/>
</dbReference>
<gene>
    <name evidence="3" type="ORF">EVB02_03880</name>
</gene>
<dbReference type="GO" id="GO:0004065">
    <property type="term" value="F:arylsulfatase activity"/>
    <property type="evidence" value="ECO:0007669"/>
    <property type="project" value="TreeGrafter"/>
</dbReference>
<evidence type="ECO:0000256" key="1">
    <source>
        <dbReference type="ARBA" id="ARBA00008779"/>
    </source>
</evidence>
<protein>
    <submittedName>
        <fullName evidence="3">Sulfatase</fullName>
    </submittedName>
</protein>
<dbReference type="InterPro" id="IPR017850">
    <property type="entry name" value="Alkaline_phosphatase_core_sf"/>
</dbReference>